<dbReference type="Pfam" id="PF04749">
    <property type="entry name" value="PLAC8"/>
    <property type="match status" value="1"/>
</dbReference>
<dbReference type="NCBIfam" id="TIGR01571">
    <property type="entry name" value="A_thal_Cys_rich"/>
    <property type="match status" value="1"/>
</dbReference>
<name>A0A7S4FPB9_9EUGL</name>
<dbReference type="AlphaFoldDB" id="A0A7S4FPB9"/>
<evidence type="ECO:0000313" key="1">
    <source>
        <dbReference type="EMBL" id="CAE0805624.1"/>
    </source>
</evidence>
<protein>
    <submittedName>
        <fullName evidence="1">Uncharacterized protein</fullName>
    </submittedName>
</protein>
<accession>A0A7S4FPB9</accession>
<proteinExistence type="predicted"/>
<reference evidence="1" key="1">
    <citation type="submission" date="2021-01" db="EMBL/GenBank/DDBJ databases">
        <authorList>
            <person name="Corre E."/>
            <person name="Pelletier E."/>
            <person name="Niang G."/>
            <person name="Scheremetjew M."/>
            <person name="Finn R."/>
            <person name="Kale V."/>
            <person name="Holt S."/>
            <person name="Cochrane G."/>
            <person name="Meng A."/>
            <person name="Brown T."/>
            <person name="Cohen L."/>
        </authorList>
    </citation>
    <scope>NUCLEOTIDE SEQUENCE</scope>
    <source>
        <strain evidence="1">CCMP1594</strain>
    </source>
</reference>
<dbReference type="EMBL" id="HBJA01047543">
    <property type="protein sequence ID" value="CAE0805624.1"/>
    <property type="molecule type" value="Transcribed_RNA"/>
</dbReference>
<dbReference type="PANTHER" id="PTHR15907">
    <property type="entry name" value="DUF614 FAMILY PROTEIN-RELATED"/>
    <property type="match status" value="1"/>
</dbReference>
<organism evidence="1">
    <name type="scientific">Eutreptiella gymnastica</name>
    <dbReference type="NCBI Taxonomy" id="73025"/>
    <lineage>
        <taxon>Eukaryota</taxon>
        <taxon>Discoba</taxon>
        <taxon>Euglenozoa</taxon>
        <taxon>Euglenida</taxon>
        <taxon>Spirocuta</taxon>
        <taxon>Euglenophyceae</taxon>
        <taxon>Eutreptiales</taxon>
        <taxon>Eutreptiaceae</taxon>
        <taxon>Eutreptiella</taxon>
    </lineage>
</organism>
<dbReference type="InterPro" id="IPR006461">
    <property type="entry name" value="PLAC_motif_containing"/>
</dbReference>
<gene>
    <name evidence="1" type="ORF">EGYM00163_LOCUS16750</name>
</gene>
<sequence>MPYSTGLFSFFDDLPVLLYGVGCGGCLAVHNGVIAADNQAAFGLPGDMITEKCEFAGCAATDGAVCLNACIYNCFTPVYCLWRKQVREKTGVDGSLPGDIVATCCCSTAAVMQDARELKSKGLGYSESMK</sequence>